<gene>
    <name evidence="1" type="ORF">BN000_05210</name>
</gene>
<name>A0A0U1P4G5_9BACI</name>
<dbReference type="EMBL" id="CVRB01000007">
    <property type="protein sequence ID" value="CRK85140.1"/>
    <property type="molecule type" value="Genomic_DNA"/>
</dbReference>
<evidence type="ECO:0000313" key="2">
    <source>
        <dbReference type="Proteomes" id="UP000199087"/>
    </source>
</evidence>
<accession>A0A0U1P4G5</accession>
<reference evidence="2" key="1">
    <citation type="submission" date="2015-05" db="EMBL/GenBank/DDBJ databases">
        <authorList>
            <person name="Urmite Genomes"/>
        </authorList>
    </citation>
    <scope>NUCLEOTIDE SEQUENCE [LARGE SCALE GENOMIC DNA]</scope>
    <source>
        <strain evidence="2">LF1</strain>
    </source>
</reference>
<dbReference type="STRING" id="1499688.BN000_05210"/>
<organism evidence="1 2">
    <name type="scientific">Neobacillus massiliamazoniensis</name>
    <dbReference type="NCBI Taxonomy" id="1499688"/>
    <lineage>
        <taxon>Bacteria</taxon>
        <taxon>Bacillati</taxon>
        <taxon>Bacillota</taxon>
        <taxon>Bacilli</taxon>
        <taxon>Bacillales</taxon>
        <taxon>Bacillaceae</taxon>
        <taxon>Neobacillus</taxon>
    </lineage>
</organism>
<evidence type="ECO:0000313" key="1">
    <source>
        <dbReference type="EMBL" id="CRK85140.1"/>
    </source>
</evidence>
<dbReference type="AlphaFoldDB" id="A0A0U1P4G5"/>
<keyword evidence="2" id="KW-1185">Reference proteome</keyword>
<proteinExistence type="predicted"/>
<protein>
    <submittedName>
        <fullName evidence="1">Uncharacterized protein</fullName>
    </submittedName>
</protein>
<dbReference type="Proteomes" id="UP000199087">
    <property type="component" value="Unassembled WGS sequence"/>
</dbReference>
<sequence length="77" mass="9170">MNMFSRVPWCNASLVREKTHLYKLRKSVDFCNGFSAIWCPRKDKSLGEEIGNGRSPWLFYFDGNLKEREFHNDEYFG</sequence>